<comment type="caution">
    <text evidence="7">The sequence shown here is derived from an EMBL/GenBank/DDBJ whole genome shotgun (WGS) entry which is preliminary data.</text>
</comment>
<evidence type="ECO:0000256" key="2">
    <source>
        <dbReference type="ARBA" id="ARBA00022670"/>
    </source>
</evidence>
<dbReference type="EMBL" id="JQAN02000006">
    <property type="protein sequence ID" value="PPD58743.1"/>
    <property type="molecule type" value="Genomic_DNA"/>
</dbReference>
<dbReference type="OrthoDB" id="269208at2"/>
<keyword evidence="4" id="KW-0378">Hydrolase</keyword>
<evidence type="ECO:0000313" key="8">
    <source>
        <dbReference type="Proteomes" id="UP000235653"/>
    </source>
</evidence>
<dbReference type="GO" id="GO:0008237">
    <property type="term" value="F:metallopeptidase activity"/>
    <property type="evidence" value="ECO:0007669"/>
    <property type="project" value="UniProtKB-KW"/>
</dbReference>
<dbReference type="InterPro" id="IPR024079">
    <property type="entry name" value="MetalloPept_cat_dom_sf"/>
</dbReference>
<keyword evidence="8" id="KW-1185">Reference proteome</keyword>
<evidence type="ECO:0000256" key="3">
    <source>
        <dbReference type="ARBA" id="ARBA00022723"/>
    </source>
</evidence>
<accession>A0A2P5P8X2</accession>
<dbReference type="Proteomes" id="UP000235653">
    <property type="component" value="Unassembled WGS sequence"/>
</dbReference>
<dbReference type="Pfam" id="PF07998">
    <property type="entry name" value="Peptidase_M54"/>
    <property type="match status" value="1"/>
</dbReference>
<dbReference type="SUPFAM" id="SSF55486">
    <property type="entry name" value="Metalloproteases ('zincins'), catalytic domain"/>
    <property type="match status" value="1"/>
</dbReference>
<keyword evidence="3" id="KW-0479">Metal-binding</keyword>
<dbReference type="AlphaFoldDB" id="A0A2P5P8X2"/>
<evidence type="ECO:0000256" key="1">
    <source>
        <dbReference type="ARBA" id="ARBA00001947"/>
    </source>
</evidence>
<proteinExistence type="predicted"/>
<evidence type="ECO:0000313" key="7">
    <source>
        <dbReference type="EMBL" id="PPD58743.1"/>
    </source>
</evidence>
<dbReference type="CDD" id="cd11375">
    <property type="entry name" value="Peptidase_M54"/>
    <property type="match status" value="1"/>
</dbReference>
<name>A0A2P5P8X2_9CHLR</name>
<evidence type="ECO:0000256" key="4">
    <source>
        <dbReference type="ARBA" id="ARBA00022801"/>
    </source>
</evidence>
<reference evidence="7 8" key="1">
    <citation type="journal article" date="2017" name="ISME J.">
        <title>Grape pomace compost harbors organohalide-respiring Dehalogenimonas species with novel reductive dehalogenase genes.</title>
        <authorList>
            <person name="Yang Y."/>
            <person name="Higgins S.A."/>
            <person name="Yan J."/>
            <person name="Simsir B."/>
            <person name="Chourey K."/>
            <person name="Iyer R."/>
            <person name="Hettich R.L."/>
            <person name="Baldwin B."/>
            <person name="Ogles D.M."/>
            <person name="Loffler F.E."/>
        </authorList>
    </citation>
    <scope>NUCLEOTIDE SEQUENCE [LARGE SCALE GENOMIC DNA]</scope>
    <source>
        <strain evidence="7 8">GP</strain>
    </source>
</reference>
<organism evidence="7 8">
    <name type="scientific">Dehalogenimonas etheniformans</name>
    <dbReference type="NCBI Taxonomy" id="1536648"/>
    <lineage>
        <taxon>Bacteria</taxon>
        <taxon>Bacillati</taxon>
        <taxon>Chloroflexota</taxon>
        <taxon>Dehalococcoidia</taxon>
        <taxon>Dehalococcoidales</taxon>
        <taxon>Dehalococcoidaceae</taxon>
        <taxon>Dehalogenimonas</taxon>
    </lineage>
</organism>
<dbReference type="Gene3D" id="3.40.390.10">
    <property type="entry name" value="Collagenase (Catalytic Domain)"/>
    <property type="match status" value="1"/>
</dbReference>
<dbReference type="GO" id="GO:0006508">
    <property type="term" value="P:proteolysis"/>
    <property type="evidence" value="ECO:0007669"/>
    <property type="project" value="UniProtKB-KW"/>
</dbReference>
<dbReference type="PANTHER" id="PTHR15910:SF1">
    <property type="entry name" value="ARCHAEMETZINCIN-2"/>
    <property type="match status" value="1"/>
</dbReference>
<evidence type="ECO:0000256" key="5">
    <source>
        <dbReference type="ARBA" id="ARBA00022833"/>
    </source>
</evidence>
<protein>
    <submittedName>
        <fullName evidence="7">Peptidase zinc-dependent</fullName>
    </submittedName>
</protein>
<comment type="cofactor">
    <cofactor evidence="1">
        <name>Zn(2+)</name>
        <dbReference type="ChEBI" id="CHEBI:29105"/>
    </cofactor>
</comment>
<dbReference type="InterPro" id="IPR012962">
    <property type="entry name" value="Pept_M54_archaemetzincn"/>
</dbReference>
<gene>
    <name evidence="7" type="ORF">JP09_002405</name>
</gene>
<dbReference type="PANTHER" id="PTHR15910">
    <property type="entry name" value="ARCHAEMETZINCIN"/>
    <property type="match status" value="1"/>
</dbReference>
<sequence length="200" mass="22061">MRRNHQVSPDPDSRVHSTFNKSGSIIIGLISPMIGGVLTALSDHLQKEFGVPVENMDLFRDVSFAFNRRRNQYSSPKILKKLKAISKGFEDKLLGIVDVDLYCPDYDFVFGEADAGSGVATLSLYRLKQDTADSRLVSSRIIKEATHEVGHLFNLGHCEDPKCVMSFSVGNLSQIDAKSASVCLPCKSFVHISKARTIAN</sequence>
<keyword evidence="5" id="KW-0862">Zinc</keyword>
<dbReference type="GO" id="GO:0046872">
    <property type="term" value="F:metal ion binding"/>
    <property type="evidence" value="ECO:0007669"/>
    <property type="project" value="UniProtKB-KW"/>
</dbReference>
<keyword evidence="6" id="KW-0482">Metalloprotease</keyword>
<keyword evidence="2" id="KW-0645">Protease</keyword>
<evidence type="ECO:0000256" key="6">
    <source>
        <dbReference type="ARBA" id="ARBA00023049"/>
    </source>
</evidence>